<dbReference type="InterPro" id="IPR050984">
    <property type="entry name" value="Gfo/Idh/MocA_domain"/>
</dbReference>
<evidence type="ECO:0000256" key="1">
    <source>
        <dbReference type="ARBA" id="ARBA00010928"/>
    </source>
</evidence>
<dbReference type="Pfam" id="PF01408">
    <property type="entry name" value="GFO_IDH_MocA"/>
    <property type="match status" value="1"/>
</dbReference>
<feature type="domain" description="GFO/IDH/MocA-like oxidoreductase" evidence="4">
    <location>
        <begin position="137"/>
        <end position="250"/>
    </location>
</feature>
<evidence type="ECO:0000259" key="3">
    <source>
        <dbReference type="Pfam" id="PF01408"/>
    </source>
</evidence>
<feature type="domain" description="Gfo/Idh/MocA-like oxidoreductase N-terminal" evidence="3">
    <location>
        <begin position="8"/>
        <end position="125"/>
    </location>
</feature>
<proteinExistence type="inferred from homology"/>
<dbReference type="Gene3D" id="3.40.50.720">
    <property type="entry name" value="NAD(P)-binding Rossmann-like Domain"/>
    <property type="match status" value="1"/>
</dbReference>
<dbReference type="Gene3D" id="3.30.360.10">
    <property type="entry name" value="Dihydrodipicolinate Reductase, domain 2"/>
    <property type="match status" value="1"/>
</dbReference>
<gene>
    <name evidence="5" type="ORF">AVDCRST_MAG49-2653</name>
</gene>
<dbReference type="PANTHER" id="PTHR22604:SF105">
    <property type="entry name" value="TRANS-1,2-DIHYDROBENZENE-1,2-DIOL DEHYDROGENASE"/>
    <property type="match status" value="1"/>
</dbReference>
<dbReference type="GO" id="GO:0000166">
    <property type="term" value="F:nucleotide binding"/>
    <property type="evidence" value="ECO:0007669"/>
    <property type="project" value="InterPro"/>
</dbReference>
<accession>A0A6J4UZN6</accession>
<evidence type="ECO:0000256" key="2">
    <source>
        <dbReference type="ARBA" id="ARBA00023002"/>
    </source>
</evidence>
<dbReference type="PANTHER" id="PTHR22604">
    <property type="entry name" value="OXIDOREDUCTASES"/>
    <property type="match status" value="1"/>
</dbReference>
<dbReference type="AlphaFoldDB" id="A0A6J4UZN6"/>
<comment type="similarity">
    <text evidence="1">Belongs to the Gfo/Idh/MocA family.</text>
</comment>
<dbReference type="SUPFAM" id="SSF51735">
    <property type="entry name" value="NAD(P)-binding Rossmann-fold domains"/>
    <property type="match status" value="1"/>
</dbReference>
<name>A0A6J4UZN6_9BACT</name>
<dbReference type="Pfam" id="PF22725">
    <property type="entry name" value="GFO_IDH_MocA_C3"/>
    <property type="match status" value="1"/>
</dbReference>
<dbReference type="InterPro" id="IPR036291">
    <property type="entry name" value="NAD(P)-bd_dom_sf"/>
</dbReference>
<keyword evidence="2" id="KW-0560">Oxidoreductase</keyword>
<organism evidence="5">
    <name type="scientific">uncultured Thermomicrobiales bacterium</name>
    <dbReference type="NCBI Taxonomy" id="1645740"/>
    <lineage>
        <taxon>Bacteria</taxon>
        <taxon>Pseudomonadati</taxon>
        <taxon>Thermomicrobiota</taxon>
        <taxon>Thermomicrobia</taxon>
        <taxon>Thermomicrobiales</taxon>
        <taxon>environmental samples</taxon>
    </lineage>
</organism>
<dbReference type="SUPFAM" id="SSF55347">
    <property type="entry name" value="Glyceraldehyde-3-phosphate dehydrogenase-like, C-terminal domain"/>
    <property type="match status" value="1"/>
</dbReference>
<dbReference type="InterPro" id="IPR055170">
    <property type="entry name" value="GFO_IDH_MocA-like_dom"/>
</dbReference>
<dbReference type="GO" id="GO:0016491">
    <property type="term" value="F:oxidoreductase activity"/>
    <property type="evidence" value="ECO:0007669"/>
    <property type="project" value="UniProtKB-KW"/>
</dbReference>
<dbReference type="InterPro" id="IPR000683">
    <property type="entry name" value="Gfo/Idh/MocA-like_OxRdtase_N"/>
</dbReference>
<evidence type="ECO:0000313" key="5">
    <source>
        <dbReference type="EMBL" id="CAA9562860.1"/>
    </source>
</evidence>
<reference evidence="5" key="1">
    <citation type="submission" date="2020-02" db="EMBL/GenBank/DDBJ databases">
        <authorList>
            <person name="Meier V. D."/>
        </authorList>
    </citation>
    <scope>NUCLEOTIDE SEQUENCE</scope>
    <source>
        <strain evidence="5">AVDCRST_MAG49</strain>
    </source>
</reference>
<evidence type="ECO:0000259" key="4">
    <source>
        <dbReference type="Pfam" id="PF22725"/>
    </source>
</evidence>
<sequence length="328" mass="34906">MGKGRDVIRWGVLGPGRIAGVFAEGLSELPDAELAAVGSRTAEGAAAFGERFGVPRRHTGYEALAADPDVDIVYVATPHTAHHPAVRLCLEAGKPVLCEKPFTLNADLAEDLVALARERGLLLMEAMWTRYLPLMGRLRELVTAGAIGEPRLLAADFGFRTDGRQGRLFDPALGGGGLLDVGVYCVSLASMLFGTPDRVVGLAELGPTGVDEQAALVLGHPGGQIAQVASGVRTATPQEATLLGSEGWLRVASPWWRATTMTLHVGDREEQVDGAYPGNGYQFEAAEAMRCLREGLSESPVLPLAETVSVLRTLDTARAQWGLRYPTE</sequence>
<dbReference type="EMBL" id="CADCWG010000180">
    <property type="protein sequence ID" value="CAA9562860.1"/>
    <property type="molecule type" value="Genomic_DNA"/>
</dbReference>
<protein>
    <submittedName>
        <fullName evidence="5">Uncharacterized protein</fullName>
    </submittedName>
</protein>